<gene>
    <name evidence="2" type="ORF">B9Z55_027269</name>
</gene>
<dbReference type="EMBL" id="PDUG01000008">
    <property type="protein sequence ID" value="PIC14328.1"/>
    <property type="molecule type" value="Genomic_DNA"/>
</dbReference>
<dbReference type="AlphaFoldDB" id="A0A2G5SGY2"/>
<dbReference type="InterPro" id="IPR012885">
    <property type="entry name" value="F-box_Sdz-33"/>
</dbReference>
<evidence type="ECO:0000313" key="2">
    <source>
        <dbReference type="EMBL" id="PIC14328.1"/>
    </source>
</evidence>
<comment type="caution">
    <text evidence="2">The sequence shown here is derived from an EMBL/GenBank/DDBJ whole genome shotgun (WGS) entry which is preliminary data.</text>
</comment>
<dbReference type="PROSITE" id="PS50181">
    <property type="entry name" value="FBOX"/>
    <property type="match status" value="1"/>
</dbReference>
<sequence>MPISFPILPRLVKLEILSNMTPFELFALSHCSKRCTELVPLAGTKDYQYIIDLSNLTIAIRAGNFQQYTFSFNGTLPDAFAISSQNPILELKTYLLKFFDISALNKFAGLRFTCKSIKFPQELRIENSSWFGIGQLCSAVNSSVKIELHGSLLSIEDMSLFLEKWMAGEFPNMTTFLIEIHSHRFNSNDARVLGMQLPIWSLERTVTKRYFDRFYGWVVDGTIIKNVNGVSAVLKFHTDSPNPFHFMVLA</sequence>
<organism evidence="2 3">
    <name type="scientific">Caenorhabditis nigoni</name>
    <dbReference type="NCBI Taxonomy" id="1611254"/>
    <lineage>
        <taxon>Eukaryota</taxon>
        <taxon>Metazoa</taxon>
        <taxon>Ecdysozoa</taxon>
        <taxon>Nematoda</taxon>
        <taxon>Chromadorea</taxon>
        <taxon>Rhabditida</taxon>
        <taxon>Rhabditina</taxon>
        <taxon>Rhabditomorpha</taxon>
        <taxon>Rhabditoidea</taxon>
        <taxon>Rhabditidae</taxon>
        <taxon>Peloderinae</taxon>
        <taxon>Caenorhabditis</taxon>
    </lineage>
</organism>
<dbReference type="PANTHER" id="PTHR22899">
    <property type="entry name" value="CYCLIN-RELATED F-BOX FAMILY"/>
    <property type="match status" value="1"/>
</dbReference>
<dbReference type="Pfam" id="PF07735">
    <property type="entry name" value="FBA_2"/>
    <property type="match status" value="1"/>
</dbReference>
<dbReference type="Proteomes" id="UP000230233">
    <property type="component" value="Unassembled WGS sequence"/>
</dbReference>
<keyword evidence="3" id="KW-1185">Reference proteome</keyword>
<dbReference type="Pfam" id="PF00646">
    <property type="entry name" value="F-box"/>
    <property type="match status" value="1"/>
</dbReference>
<name>A0A2G5SGY2_9PELO</name>
<dbReference type="InterPro" id="IPR053222">
    <property type="entry name" value="Zygotic_Embryogenesis-Asso"/>
</dbReference>
<feature type="domain" description="F-box" evidence="1">
    <location>
        <begin position="2"/>
        <end position="50"/>
    </location>
</feature>
<reference evidence="3" key="1">
    <citation type="submission" date="2017-10" db="EMBL/GenBank/DDBJ databases">
        <title>Rapid genome shrinkage in a self-fertile nematode reveals novel sperm competition proteins.</title>
        <authorList>
            <person name="Yin D."/>
            <person name="Schwarz E.M."/>
            <person name="Thomas C.G."/>
            <person name="Felde R.L."/>
            <person name="Korf I.F."/>
            <person name="Cutter A.D."/>
            <person name="Schartner C.M."/>
            <person name="Ralston E.J."/>
            <person name="Meyer B.J."/>
            <person name="Haag E.S."/>
        </authorList>
    </citation>
    <scope>NUCLEOTIDE SEQUENCE [LARGE SCALE GENOMIC DNA]</scope>
    <source>
        <strain evidence="3">JU1422</strain>
    </source>
</reference>
<dbReference type="PANTHER" id="PTHR22899:SF0">
    <property type="entry name" value="F-BOX ASSOCIATED DOMAIN-CONTAINING PROTEIN-RELATED"/>
    <property type="match status" value="1"/>
</dbReference>
<protein>
    <recommendedName>
        <fullName evidence="1">F-box domain-containing protein</fullName>
    </recommendedName>
</protein>
<evidence type="ECO:0000313" key="3">
    <source>
        <dbReference type="Proteomes" id="UP000230233"/>
    </source>
</evidence>
<accession>A0A2G5SGY2</accession>
<proteinExistence type="predicted"/>
<evidence type="ECO:0000259" key="1">
    <source>
        <dbReference type="PROSITE" id="PS50181"/>
    </source>
</evidence>
<dbReference type="InterPro" id="IPR001810">
    <property type="entry name" value="F-box_dom"/>
</dbReference>